<protein>
    <submittedName>
        <fullName evidence="2">Uncharacterized protein</fullName>
    </submittedName>
</protein>
<dbReference type="Proteomes" id="UP000269379">
    <property type="component" value="Unassembled WGS sequence"/>
</dbReference>
<accession>A0AAQ0QSL1</accession>
<proteinExistence type="predicted"/>
<gene>
    <name evidence="2" type="ORF">EGT70_02775</name>
</gene>
<evidence type="ECO:0000313" key="2">
    <source>
        <dbReference type="EMBL" id="RPA28634.1"/>
    </source>
</evidence>
<feature type="region of interest" description="Disordered" evidence="1">
    <location>
        <begin position="27"/>
        <end position="66"/>
    </location>
</feature>
<name>A0AAQ0QSL1_BURML</name>
<feature type="compositionally biased region" description="Gly residues" evidence="1">
    <location>
        <begin position="30"/>
        <end position="45"/>
    </location>
</feature>
<comment type="caution">
    <text evidence="2">The sequence shown here is derived from an EMBL/GenBank/DDBJ whole genome shotgun (WGS) entry which is preliminary data.</text>
</comment>
<evidence type="ECO:0000313" key="3">
    <source>
        <dbReference type="Proteomes" id="UP000269379"/>
    </source>
</evidence>
<dbReference type="AlphaFoldDB" id="A0AAQ0QSL1"/>
<dbReference type="EMBL" id="RKJW01000001">
    <property type="protein sequence ID" value="RPA28634.1"/>
    <property type="molecule type" value="Genomic_DNA"/>
</dbReference>
<feature type="compositionally biased region" description="Basic residues" evidence="1">
    <location>
        <begin position="49"/>
        <end position="66"/>
    </location>
</feature>
<sequence length="87" mass="8937">MVRAAARRRGIASSKAVGGAMRLVVSPVGEGPGTGRGMAGDGGSPGRPVRGRVSRRGFRSRRNASLARRRRCAGVRCAPVILNGSPA</sequence>
<organism evidence="2 3">
    <name type="scientific">Burkholderia mallei</name>
    <name type="common">Pseudomonas mallei</name>
    <dbReference type="NCBI Taxonomy" id="13373"/>
    <lineage>
        <taxon>Bacteria</taxon>
        <taxon>Pseudomonadati</taxon>
        <taxon>Pseudomonadota</taxon>
        <taxon>Betaproteobacteria</taxon>
        <taxon>Burkholderiales</taxon>
        <taxon>Burkholderiaceae</taxon>
        <taxon>Burkholderia</taxon>
        <taxon>pseudomallei group</taxon>
    </lineage>
</organism>
<evidence type="ECO:0000256" key="1">
    <source>
        <dbReference type="SAM" id="MobiDB-lite"/>
    </source>
</evidence>
<reference evidence="3" key="1">
    <citation type="submission" date="2018-10" db="EMBL/GenBank/DDBJ databases">
        <title>FDA dAtabase for Regulatory Grade micrObial Sequences (FDA-ARGOS): Supporting development and validation of Infectious Disease Dx tests.</title>
        <authorList>
            <person name="Minogue T."/>
            <person name="Wolcott M."/>
            <person name="Wasieloski L."/>
            <person name="Aguilar W."/>
            <person name="Moore D."/>
            <person name="Jaissle J."/>
            <person name="Tallon L."/>
            <person name="Sadzewicz L."/>
            <person name="Zhao X."/>
            <person name="Vavikolanu K."/>
            <person name="Mehta A."/>
            <person name="Aluvathingal J."/>
            <person name="Nadendla S."/>
            <person name="Yan Y."/>
            <person name="Sichtig H."/>
        </authorList>
    </citation>
    <scope>NUCLEOTIDE SEQUENCE [LARGE SCALE GENOMIC DNA]</scope>
    <source>
        <strain evidence="3">FDAARGOS_588</strain>
    </source>
</reference>